<feature type="region of interest" description="Disordered" evidence="2">
    <location>
        <begin position="1"/>
        <end position="51"/>
    </location>
</feature>
<dbReference type="InterPro" id="IPR035426">
    <property type="entry name" value="Gemin2/Brr1"/>
</dbReference>
<comment type="similarity">
    <text evidence="1">Belongs to the gemin-2 family.</text>
</comment>
<evidence type="ECO:0000256" key="2">
    <source>
        <dbReference type="SAM" id="MobiDB-lite"/>
    </source>
</evidence>
<dbReference type="GO" id="GO:0000387">
    <property type="term" value="P:spliceosomal snRNP assembly"/>
    <property type="evidence" value="ECO:0007669"/>
    <property type="project" value="InterPro"/>
</dbReference>
<dbReference type="Proteomes" id="UP000239560">
    <property type="component" value="Unassembled WGS sequence"/>
</dbReference>
<reference evidence="3 4" key="1">
    <citation type="journal article" date="2018" name="Elife">
        <title>Functional genomics of lipid metabolism in the oleaginous yeast Rhodosporidium toruloides.</title>
        <authorList>
            <person name="Coradetti S.T."/>
            <person name="Pinel D."/>
            <person name="Geiselman G."/>
            <person name="Ito M."/>
            <person name="Mondo S."/>
            <person name="Reilly M.C."/>
            <person name="Cheng Y.F."/>
            <person name="Bauer S."/>
            <person name="Grigoriev I."/>
            <person name="Gladden J.M."/>
            <person name="Simmons B.A."/>
            <person name="Brem R."/>
            <person name="Arkin A.P."/>
            <person name="Skerker J.M."/>
        </authorList>
    </citation>
    <scope>NUCLEOTIDE SEQUENCE [LARGE SCALE GENOMIC DNA]</scope>
    <source>
        <strain evidence="3 4">NBRC 0880</strain>
    </source>
</reference>
<accession>A0A2S9ZZZ5</accession>
<name>A0A2S9ZZZ5_RHOTO</name>
<dbReference type="EMBL" id="LCTV02000012">
    <property type="protein sequence ID" value="PRQ71311.1"/>
    <property type="molecule type" value="Genomic_DNA"/>
</dbReference>
<sequence>MADPLIGLTFTFDVPSSRERQREREQAPRGGLGSQVLPVAELDDEWEGEPGDGSEYLFLVRREASTHARVLRVANPFVTMEVDEETAAAAEEDDEPPASRPDEAWRKVFVRNFEAARQRMLAAPKSSLPPADPALIPNARDEGAWRVFINGKRSKPNPPAAKKAVGTVEDELAAAKKAVLASLDLDDGETSLPATSTAPPEPAPVPTPPPPAPASEYERLPQLPSPALLVSIPRPYLIHVLSHFDDWYNERLEQYEEKLNFVPSTIFAPLALRRKGATVKVAAPAAAGTNAGRPRPPLPSAHESHWMLSLLTRLEQVLDGEDLATLRQLARTLRSLAEESHKVSVETRVAAGTGRSMQQRTADEEEAEGRARCWMIVAAVANVWKQGDLWDPKLEGSIS</sequence>
<evidence type="ECO:0000313" key="3">
    <source>
        <dbReference type="EMBL" id="PRQ71311.1"/>
    </source>
</evidence>
<evidence type="ECO:0000313" key="4">
    <source>
        <dbReference type="Proteomes" id="UP000239560"/>
    </source>
</evidence>
<dbReference type="Gene3D" id="1.20.58.1070">
    <property type="match status" value="1"/>
</dbReference>
<dbReference type="PANTHER" id="PTHR12794:SF0">
    <property type="entry name" value="GEM-ASSOCIATED PROTEIN 2"/>
    <property type="match status" value="1"/>
</dbReference>
<protein>
    <recommendedName>
        <fullName evidence="5">Proteophosphoglycan 5</fullName>
    </recommendedName>
</protein>
<feature type="compositionally biased region" description="Acidic residues" evidence="2">
    <location>
        <begin position="41"/>
        <end position="51"/>
    </location>
</feature>
<evidence type="ECO:0000256" key="1">
    <source>
        <dbReference type="ARBA" id="ARBA00025758"/>
    </source>
</evidence>
<feature type="compositionally biased region" description="Basic and acidic residues" evidence="2">
    <location>
        <begin position="16"/>
        <end position="27"/>
    </location>
</feature>
<dbReference type="AlphaFoldDB" id="A0A2S9ZZZ5"/>
<dbReference type="Pfam" id="PF04938">
    <property type="entry name" value="SIP1"/>
    <property type="match status" value="1"/>
</dbReference>
<feature type="compositionally biased region" description="Pro residues" evidence="2">
    <location>
        <begin position="199"/>
        <end position="213"/>
    </location>
</feature>
<gene>
    <name evidence="3" type="ORF">AAT19DRAFT_10169</name>
</gene>
<dbReference type="GO" id="GO:0005634">
    <property type="term" value="C:nucleus"/>
    <property type="evidence" value="ECO:0007669"/>
    <property type="project" value="TreeGrafter"/>
</dbReference>
<dbReference type="GO" id="GO:0032797">
    <property type="term" value="C:SMN complex"/>
    <property type="evidence" value="ECO:0007669"/>
    <property type="project" value="TreeGrafter"/>
</dbReference>
<comment type="caution">
    <text evidence="3">The sequence shown here is derived from an EMBL/GenBank/DDBJ whole genome shotgun (WGS) entry which is preliminary data.</text>
</comment>
<dbReference type="OrthoDB" id="428895at2759"/>
<feature type="region of interest" description="Disordered" evidence="2">
    <location>
        <begin position="185"/>
        <end position="218"/>
    </location>
</feature>
<organism evidence="3 4">
    <name type="scientific">Rhodotorula toruloides</name>
    <name type="common">Yeast</name>
    <name type="synonym">Rhodosporidium toruloides</name>
    <dbReference type="NCBI Taxonomy" id="5286"/>
    <lineage>
        <taxon>Eukaryota</taxon>
        <taxon>Fungi</taxon>
        <taxon>Dikarya</taxon>
        <taxon>Basidiomycota</taxon>
        <taxon>Pucciniomycotina</taxon>
        <taxon>Microbotryomycetes</taxon>
        <taxon>Sporidiobolales</taxon>
        <taxon>Sporidiobolaceae</taxon>
        <taxon>Rhodotorula</taxon>
    </lineage>
</organism>
<evidence type="ECO:0008006" key="5">
    <source>
        <dbReference type="Google" id="ProtNLM"/>
    </source>
</evidence>
<dbReference type="PANTHER" id="PTHR12794">
    <property type="entry name" value="GEMIN2"/>
    <property type="match status" value="1"/>
</dbReference>
<proteinExistence type="inferred from homology"/>